<dbReference type="InterPro" id="IPR032675">
    <property type="entry name" value="LRR_dom_sf"/>
</dbReference>
<dbReference type="SUPFAM" id="SSF56112">
    <property type="entry name" value="Protein kinase-like (PK-like)"/>
    <property type="match status" value="1"/>
</dbReference>
<dbReference type="Gene3D" id="3.30.200.20">
    <property type="entry name" value="Phosphorylase Kinase, domain 1"/>
    <property type="match status" value="1"/>
</dbReference>
<sequence length="657" mass="75055">MSNKAKQSVISALFQSAIQEPQERGKVLLNDLRDLQLEGRYDAGKPLSAGGMKEISVHSDQMIQRQIAMAIPLKDKQDYESLWNFIREARITAKVAHPNIVPVHEIGVNDDDIPFYTMKYIQGEDLGEVLKKLAENNATYQKDYSLNKRLTIYIKICEAIAFAHSQGVIHLDLKPENILVSTYGQVQVCDWGLAHELDHLEETLEAKLTGSPGYLSPEQIKGEDIGVESDVYALGALLYHMLGLVRPFDGVELNDVLKRTLLGTVPALQEISSQKVPRILQAIVKKAMQVDLCERYSSVNELIQDIEAYKHSYPTVAGTPGYWGRFSLFTKRYKTTSMVILFGLVILSIISSIFSVQMQEEIYKRKEVAEKAVDHYNSLAQSNIVNFEFDLAMRNVSLALQSKDNKESHWLKAKIHMARRELKEARPHARQSNEALLAIIDQLGDYKNKESDEFLLVLIEELRKKQLHEIVRDLMWIRNAHYNSLEEHLPLVEAAINILNAGMKHYDLKIHQGKIHFSASAGFSRFGPFMNLPVEKLVLNDSSSYELRGLRGMKQLRHLELKNTQVFEVPELRGMTLDYLDLSNTNIYSFKDLVHVKVKHLVFKGGKALYLKEMLDNTFLEKLEIDTWRYLQAFDQRSIEKLKDKGILARTESEGNQ</sequence>
<dbReference type="InterPro" id="IPR000719">
    <property type="entry name" value="Prot_kinase_dom"/>
</dbReference>
<keyword evidence="2" id="KW-0547">Nucleotide-binding</keyword>
<dbReference type="PROSITE" id="PS00108">
    <property type="entry name" value="PROTEIN_KINASE_ST"/>
    <property type="match status" value="1"/>
</dbReference>
<dbReference type="Gene3D" id="3.80.10.10">
    <property type="entry name" value="Ribonuclease Inhibitor"/>
    <property type="match status" value="1"/>
</dbReference>
<evidence type="ECO:0000259" key="6">
    <source>
        <dbReference type="PROSITE" id="PS50011"/>
    </source>
</evidence>
<evidence type="ECO:0000256" key="1">
    <source>
        <dbReference type="ARBA" id="ARBA00022679"/>
    </source>
</evidence>
<keyword evidence="4" id="KW-0067">ATP-binding</keyword>
<gene>
    <name evidence="7" type="ORF">PQO03_05735</name>
</gene>
<keyword evidence="3 7" id="KW-0418">Kinase</keyword>
<dbReference type="RefSeq" id="WP_274148582.1">
    <property type="nucleotide sequence ID" value="NZ_CP117811.1"/>
</dbReference>
<reference evidence="7 8" key="1">
    <citation type="submission" date="2023-02" db="EMBL/GenBank/DDBJ databases">
        <title>Genome sequence of Lentisphaera profundi SAORIC-696.</title>
        <authorList>
            <person name="Kim e."/>
            <person name="Cho J.-C."/>
            <person name="Choi A."/>
            <person name="Kang I."/>
        </authorList>
    </citation>
    <scope>NUCLEOTIDE SEQUENCE [LARGE SCALE GENOMIC DNA]</scope>
    <source>
        <strain evidence="7 8">SAORIC-696</strain>
    </source>
</reference>
<dbReference type="SMART" id="SM00220">
    <property type="entry name" value="S_TKc"/>
    <property type="match status" value="1"/>
</dbReference>
<dbReference type="CDD" id="cd14014">
    <property type="entry name" value="STKc_PknB_like"/>
    <property type="match status" value="1"/>
</dbReference>
<keyword evidence="5" id="KW-1133">Transmembrane helix</keyword>
<evidence type="ECO:0000313" key="8">
    <source>
        <dbReference type="Proteomes" id="UP001214250"/>
    </source>
</evidence>
<accession>A0ABY7VNB2</accession>
<protein>
    <submittedName>
        <fullName evidence="7">Serine/threonine-protein kinase</fullName>
    </submittedName>
</protein>
<dbReference type="PANTHER" id="PTHR43289">
    <property type="entry name" value="MITOGEN-ACTIVATED PROTEIN KINASE KINASE KINASE 20-RELATED"/>
    <property type="match status" value="1"/>
</dbReference>
<dbReference type="InterPro" id="IPR008271">
    <property type="entry name" value="Ser/Thr_kinase_AS"/>
</dbReference>
<dbReference type="GO" id="GO:0016301">
    <property type="term" value="F:kinase activity"/>
    <property type="evidence" value="ECO:0007669"/>
    <property type="project" value="UniProtKB-KW"/>
</dbReference>
<name>A0ABY7VNB2_9BACT</name>
<keyword evidence="8" id="KW-1185">Reference proteome</keyword>
<dbReference type="InterPro" id="IPR011009">
    <property type="entry name" value="Kinase-like_dom_sf"/>
</dbReference>
<feature type="transmembrane region" description="Helical" evidence="5">
    <location>
        <begin position="338"/>
        <end position="356"/>
    </location>
</feature>
<keyword evidence="1" id="KW-0808">Transferase</keyword>
<evidence type="ECO:0000256" key="5">
    <source>
        <dbReference type="SAM" id="Phobius"/>
    </source>
</evidence>
<organism evidence="7 8">
    <name type="scientific">Lentisphaera profundi</name>
    <dbReference type="NCBI Taxonomy" id="1658616"/>
    <lineage>
        <taxon>Bacteria</taxon>
        <taxon>Pseudomonadati</taxon>
        <taxon>Lentisphaerota</taxon>
        <taxon>Lentisphaeria</taxon>
        <taxon>Lentisphaerales</taxon>
        <taxon>Lentisphaeraceae</taxon>
        <taxon>Lentisphaera</taxon>
    </lineage>
</organism>
<dbReference type="Proteomes" id="UP001214250">
    <property type="component" value="Chromosome 1"/>
</dbReference>
<evidence type="ECO:0000313" key="7">
    <source>
        <dbReference type="EMBL" id="WDE95221.1"/>
    </source>
</evidence>
<dbReference type="EMBL" id="CP117811">
    <property type="protein sequence ID" value="WDE95221.1"/>
    <property type="molecule type" value="Genomic_DNA"/>
</dbReference>
<evidence type="ECO:0000256" key="4">
    <source>
        <dbReference type="ARBA" id="ARBA00022840"/>
    </source>
</evidence>
<proteinExistence type="predicted"/>
<dbReference type="PROSITE" id="PS50011">
    <property type="entry name" value="PROTEIN_KINASE_DOM"/>
    <property type="match status" value="1"/>
</dbReference>
<dbReference type="Gene3D" id="1.10.510.10">
    <property type="entry name" value="Transferase(Phosphotransferase) domain 1"/>
    <property type="match status" value="1"/>
</dbReference>
<evidence type="ECO:0000256" key="3">
    <source>
        <dbReference type="ARBA" id="ARBA00022777"/>
    </source>
</evidence>
<dbReference type="SUPFAM" id="SSF52058">
    <property type="entry name" value="L domain-like"/>
    <property type="match status" value="1"/>
</dbReference>
<evidence type="ECO:0000256" key="2">
    <source>
        <dbReference type="ARBA" id="ARBA00022741"/>
    </source>
</evidence>
<dbReference type="PANTHER" id="PTHR43289:SF6">
    <property type="entry name" value="SERINE_THREONINE-PROTEIN KINASE NEKL-3"/>
    <property type="match status" value="1"/>
</dbReference>
<keyword evidence="5" id="KW-0812">Transmembrane</keyword>
<dbReference type="Pfam" id="PF00069">
    <property type="entry name" value="Pkinase"/>
    <property type="match status" value="1"/>
</dbReference>
<keyword evidence="5" id="KW-0472">Membrane</keyword>
<feature type="domain" description="Protein kinase" evidence="6">
    <location>
        <begin position="41"/>
        <end position="314"/>
    </location>
</feature>